<proteinExistence type="predicted"/>
<keyword evidence="6" id="KW-1185">Reference proteome</keyword>
<dbReference type="InterPro" id="IPR036271">
    <property type="entry name" value="Tet_transcr_reg_TetR-rel_C_sf"/>
</dbReference>
<keyword evidence="1" id="KW-0678">Repressor</keyword>
<protein>
    <submittedName>
        <fullName evidence="5">TetR family transcriptional regulator</fullName>
    </submittedName>
</protein>
<evidence type="ECO:0000256" key="3">
    <source>
        <dbReference type="PROSITE-ProRule" id="PRU00335"/>
    </source>
</evidence>
<dbReference type="InterPro" id="IPR009057">
    <property type="entry name" value="Homeodomain-like_sf"/>
</dbReference>
<dbReference type="Gene3D" id="1.10.357.10">
    <property type="entry name" value="Tetracycline Repressor, domain 2"/>
    <property type="match status" value="1"/>
</dbReference>
<dbReference type="OrthoDB" id="2373640at2"/>
<dbReference type="SUPFAM" id="SSF48498">
    <property type="entry name" value="Tetracyclin repressor-like, C-terminal domain"/>
    <property type="match status" value="1"/>
</dbReference>
<comment type="caution">
    <text evidence="5">The sequence shown here is derived from an EMBL/GenBank/DDBJ whole genome shotgun (WGS) entry which is preliminary data.</text>
</comment>
<dbReference type="InterPro" id="IPR050624">
    <property type="entry name" value="HTH-type_Tx_Regulator"/>
</dbReference>
<dbReference type="Proteomes" id="UP000078534">
    <property type="component" value="Unassembled WGS sequence"/>
</dbReference>
<gene>
    <name evidence="5" type="ORF">A6K24_02200</name>
</gene>
<dbReference type="PRINTS" id="PR00455">
    <property type="entry name" value="HTHTETR"/>
</dbReference>
<evidence type="ECO:0000256" key="1">
    <source>
        <dbReference type="ARBA" id="ARBA00022491"/>
    </source>
</evidence>
<reference evidence="6" key="1">
    <citation type="submission" date="2016-04" db="EMBL/GenBank/DDBJ databases">
        <authorList>
            <person name="Lyu Z."/>
            <person name="Lyu W."/>
        </authorList>
    </citation>
    <scope>NUCLEOTIDE SEQUENCE [LARGE SCALE GENOMIC DNA]</scope>
    <source>
        <strain evidence="6">C44</strain>
    </source>
</reference>
<dbReference type="AlphaFoldDB" id="A0A179T5U3"/>
<accession>A0A179T5U3</accession>
<sequence length="198" mass="22734">MAPLNEEQLHQIRDDRKVQIKHVALKVFAKYGINGTKMSMIAKEAGVSQGLFYRYFKSKDELFMMLIQEAMEESVSSIEKIYSLSVPPKEKIRTLTEVILDDGGKYYFMLIHQAHTSSGVSEKTKQLLEQYPLKLYIDLLLPLFREGQRVGEIVEGDLEEMISSYLSILSGVMVINSQENSFYQIPKVDLLMRILTKS</sequence>
<dbReference type="SUPFAM" id="SSF46689">
    <property type="entry name" value="Homeodomain-like"/>
    <property type="match status" value="1"/>
</dbReference>
<name>A0A179T5U3_9BACI</name>
<evidence type="ECO:0000259" key="4">
    <source>
        <dbReference type="PROSITE" id="PS50977"/>
    </source>
</evidence>
<dbReference type="GO" id="GO:0003677">
    <property type="term" value="F:DNA binding"/>
    <property type="evidence" value="ECO:0007669"/>
    <property type="project" value="UniProtKB-UniRule"/>
</dbReference>
<keyword evidence="2 3" id="KW-0238">DNA-binding</keyword>
<evidence type="ECO:0000313" key="6">
    <source>
        <dbReference type="Proteomes" id="UP000078534"/>
    </source>
</evidence>
<dbReference type="PANTHER" id="PTHR43479">
    <property type="entry name" value="ACREF/ENVCD OPERON REPRESSOR-RELATED"/>
    <property type="match status" value="1"/>
</dbReference>
<dbReference type="Pfam" id="PF00440">
    <property type="entry name" value="TetR_N"/>
    <property type="match status" value="1"/>
</dbReference>
<dbReference type="RefSeq" id="WP_066325146.1">
    <property type="nucleotide sequence ID" value="NZ_LWSG01000001.1"/>
</dbReference>
<dbReference type="PANTHER" id="PTHR43479:SF11">
    <property type="entry name" value="ACREF_ENVCD OPERON REPRESSOR-RELATED"/>
    <property type="match status" value="1"/>
</dbReference>
<feature type="DNA-binding region" description="H-T-H motif" evidence="3">
    <location>
        <begin position="37"/>
        <end position="56"/>
    </location>
</feature>
<dbReference type="EMBL" id="LWSG01000001">
    <property type="protein sequence ID" value="OAS89385.1"/>
    <property type="molecule type" value="Genomic_DNA"/>
</dbReference>
<dbReference type="PROSITE" id="PS50977">
    <property type="entry name" value="HTH_TETR_2"/>
    <property type="match status" value="1"/>
</dbReference>
<evidence type="ECO:0000313" key="5">
    <source>
        <dbReference type="EMBL" id="OAS89385.1"/>
    </source>
</evidence>
<evidence type="ECO:0000256" key="2">
    <source>
        <dbReference type="ARBA" id="ARBA00023125"/>
    </source>
</evidence>
<dbReference type="InterPro" id="IPR001647">
    <property type="entry name" value="HTH_TetR"/>
</dbReference>
<dbReference type="STRING" id="152268.A6K24_02200"/>
<organism evidence="5 6">
    <name type="scientific">Metabacillus litoralis</name>
    <dbReference type="NCBI Taxonomy" id="152268"/>
    <lineage>
        <taxon>Bacteria</taxon>
        <taxon>Bacillati</taxon>
        <taxon>Bacillota</taxon>
        <taxon>Bacilli</taxon>
        <taxon>Bacillales</taxon>
        <taxon>Bacillaceae</taxon>
        <taxon>Metabacillus</taxon>
    </lineage>
</organism>
<feature type="domain" description="HTH tetR-type" evidence="4">
    <location>
        <begin position="14"/>
        <end position="74"/>
    </location>
</feature>